<evidence type="ECO:0000313" key="4">
    <source>
        <dbReference type="Proteomes" id="UP000830454"/>
    </source>
</evidence>
<proteinExistence type="predicted"/>
<dbReference type="Gene3D" id="2.60.120.40">
    <property type="match status" value="1"/>
</dbReference>
<gene>
    <name evidence="3" type="ORF">LXD69_00065</name>
</gene>
<evidence type="ECO:0000259" key="2">
    <source>
        <dbReference type="Pfam" id="PF00386"/>
    </source>
</evidence>
<accession>A0ABY4HMK4</accession>
<feature type="domain" description="C1q" evidence="2">
    <location>
        <begin position="85"/>
        <end position="200"/>
    </location>
</feature>
<evidence type="ECO:0000313" key="3">
    <source>
        <dbReference type="EMBL" id="UOX33925.1"/>
    </source>
</evidence>
<feature type="signal peptide" evidence="1">
    <location>
        <begin position="1"/>
        <end position="18"/>
    </location>
</feature>
<dbReference type="SUPFAM" id="SSF49842">
    <property type="entry name" value="TNF-like"/>
    <property type="match status" value="1"/>
</dbReference>
<evidence type="ECO:0000256" key="1">
    <source>
        <dbReference type="SAM" id="SignalP"/>
    </source>
</evidence>
<dbReference type="RefSeq" id="WP_246916501.1">
    <property type="nucleotide sequence ID" value="NZ_CP090145.1"/>
</dbReference>
<dbReference type="InterPro" id="IPR001073">
    <property type="entry name" value="C1q_dom"/>
</dbReference>
<keyword evidence="4" id="KW-1185">Reference proteome</keyword>
<dbReference type="Proteomes" id="UP000830454">
    <property type="component" value="Chromosome"/>
</dbReference>
<reference evidence="3" key="2">
    <citation type="submission" date="2022-04" db="EMBL/GenBank/DDBJ databases">
        <title>Complete Genome Sequence of Flavobacterium sediminilitoris YSM-43, Isolated from a Tidal Sediment.</title>
        <authorList>
            <person name="Lee P.A."/>
        </authorList>
    </citation>
    <scope>NUCLEOTIDE SEQUENCE</scope>
    <source>
        <strain evidence="3">YSM-43</strain>
    </source>
</reference>
<name>A0ABY4HMK4_9FLAO</name>
<sequence length="221" mass="23758">MKKKILLILILTYFPLLAQVGIGTSSPTKELDVNGEFRVRTIPLTTNEPAAKDSVLVVDNLGNLKRISSQNIVNSYLKSAIKGSFSTSSTVSLNLISNKVKIPFDNAEFDVNSEFNTTTNSFVAKQNGIYSIKVQIKSTSAVGAATNFGVAIVKNGTVVSQNSYANLSVLSINVTPPIRSSETLVSLAAGDDITFNIVSDLLNVSILGTSEDCYFTIQQIR</sequence>
<keyword evidence="1" id="KW-0732">Signal</keyword>
<reference evidence="3" key="1">
    <citation type="submission" date="2021-12" db="EMBL/GenBank/DDBJ databases">
        <authorList>
            <person name="Cha I.-T."/>
            <person name="Lee K.-E."/>
            <person name="Park S.-J."/>
        </authorList>
    </citation>
    <scope>NUCLEOTIDE SEQUENCE</scope>
    <source>
        <strain evidence="3">YSM-43</strain>
    </source>
</reference>
<protein>
    <submittedName>
        <fullName evidence="3">Complement C1q domain-containing protein</fullName>
    </submittedName>
</protein>
<dbReference type="InterPro" id="IPR008983">
    <property type="entry name" value="Tumour_necrosis_fac-like_dom"/>
</dbReference>
<organism evidence="3 4">
    <name type="scientific">Flavobacterium sediminilitoris</name>
    <dbReference type="NCBI Taxonomy" id="2024526"/>
    <lineage>
        <taxon>Bacteria</taxon>
        <taxon>Pseudomonadati</taxon>
        <taxon>Bacteroidota</taxon>
        <taxon>Flavobacteriia</taxon>
        <taxon>Flavobacteriales</taxon>
        <taxon>Flavobacteriaceae</taxon>
        <taxon>Flavobacterium</taxon>
    </lineage>
</organism>
<feature type="chain" id="PRO_5046486225" evidence="1">
    <location>
        <begin position="19"/>
        <end position="221"/>
    </location>
</feature>
<dbReference type="EMBL" id="CP090145">
    <property type="protein sequence ID" value="UOX33925.1"/>
    <property type="molecule type" value="Genomic_DNA"/>
</dbReference>
<dbReference type="Pfam" id="PF00386">
    <property type="entry name" value="C1q"/>
    <property type="match status" value="1"/>
</dbReference>